<dbReference type="EMBL" id="FOSH01000002">
    <property type="protein sequence ID" value="SFJ84864.1"/>
    <property type="molecule type" value="Genomic_DNA"/>
</dbReference>
<evidence type="ECO:0000256" key="1">
    <source>
        <dbReference type="SAM" id="Phobius"/>
    </source>
</evidence>
<keyword evidence="1" id="KW-0472">Membrane</keyword>
<proteinExistence type="predicted"/>
<feature type="transmembrane region" description="Helical" evidence="1">
    <location>
        <begin position="104"/>
        <end position="121"/>
    </location>
</feature>
<organism evidence="2 3">
    <name type="scientific">Methylophaga sulfidovorans</name>
    <dbReference type="NCBI Taxonomy" id="45496"/>
    <lineage>
        <taxon>Bacteria</taxon>
        <taxon>Pseudomonadati</taxon>
        <taxon>Pseudomonadota</taxon>
        <taxon>Gammaproteobacteria</taxon>
        <taxon>Thiotrichales</taxon>
        <taxon>Piscirickettsiaceae</taxon>
        <taxon>Methylophaga</taxon>
    </lineage>
</organism>
<keyword evidence="1" id="KW-1133">Transmembrane helix</keyword>
<dbReference type="Proteomes" id="UP000198924">
    <property type="component" value="Unassembled WGS sequence"/>
</dbReference>
<name>A0A1I3UN52_9GAMM</name>
<dbReference type="PANTHER" id="PTHR35867:SF1">
    <property type="entry name" value="PROTEIN RSEC"/>
    <property type="match status" value="1"/>
</dbReference>
<sequence length="141" mass="15502">MIEQKATVISRQDQLVWVEAERQSTCGQCQARKGCGTGLLAKHVGKKFSRIAVKDEGNLEVGQEVTVSIPEEALLSGAFLMYMLPLILLFFTSILVRLAGGGELLQIVSGLLGLITGFVWVKHRMSHHDAGIYVKSNEDFK</sequence>
<dbReference type="InterPro" id="IPR026268">
    <property type="entry name" value="RseC"/>
</dbReference>
<dbReference type="RefSeq" id="WP_091711451.1">
    <property type="nucleotide sequence ID" value="NZ_FOSH01000002.1"/>
</dbReference>
<keyword evidence="3" id="KW-1185">Reference proteome</keyword>
<dbReference type="OrthoDB" id="9795854at2"/>
<dbReference type="InterPro" id="IPR007359">
    <property type="entry name" value="SigmaE_reg_RseC_MucC"/>
</dbReference>
<gene>
    <name evidence="2" type="ORF">SAMN04488079_10251</name>
</gene>
<reference evidence="3" key="1">
    <citation type="submission" date="2016-10" db="EMBL/GenBank/DDBJ databases">
        <authorList>
            <person name="Varghese N."/>
            <person name="Submissions S."/>
        </authorList>
    </citation>
    <scope>NUCLEOTIDE SEQUENCE [LARGE SCALE GENOMIC DNA]</scope>
    <source>
        <strain evidence="3">DSM 11578</strain>
    </source>
</reference>
<dbReference type="PIRSF" id="PIRSF004923">
    <property type="entry name" value="RseC"/>
    <property type="match status" value="1"/>
</dbReference>
<evidence type="ECO:0000313" key="2">
    <source>
        <dbReference type="EMBL" id="SFJ84864.1"/>
    </source>
</evidence>
<dbReference type="Pfam" id="PF04246">
    <property type="entry name" value="RseC_MucC"/>
    <property type="match status" value="1"/>
</dbReference>
<feature type="transmembrane region" description="Helical" evidence="1">
    <location>
        <begin position="79"/>
        <end position="98"/>
    </location>
</feature>
<keyword evidence="1" id="KW-0812">Transmembrane</keyword>
<dbReference type="STRING" id="45496.SAMN04488079_10251"/>
<evidence type="ECO:0000313" key="3">
    <source>
        <dbReference type="Proteomes" id="UP000198924"/>
    </source>
</evidence>
<dbReference type="AlphaFoldDB" id="A0A1I3UN52"/>
<protein>
    <submittedName>
        <fullName evidence="2">Positive regulator of sigma(E), RseC/MucC</fullName>
    </submittedName>
</protein>
<accession>A0A1I3UN52</accession>
<dbReference type="PANTHER" id="PTHR35867">
    <property type="entry name" value="PROTEIN RSEC"/>
    <property type="match status" value="1"/>
</dbReference>